<gene>
    <name evidence="1" type="ORF">THAOC_25857</name>
</gene>
<keyword evidence="2" id="KW-1185">Reference proteome</keyword>
<dbReference type="AlphaFoldDB" id="K0RMY6"/>
<sequence>MPGCCWIAQISSEQLGAAMEDEVAIRVHGVCPLSMGIAREDR</sequence>
<proteinExistence type="predicted"/>
<feature type="non-terminal residue" evidence="1">
    <location>
        <position position="42"/>
    </location>
</feature>
<dbReference type="Proteomes" id="UP000266841">
    <property type="component" value="Unassembled WGS sequence"/>
</dbReference>
<name>K0RMY6_THAOC</name>
<comment type="caution">
    <text evidence="1">The sequence shown here is derived from an EMBL/GenBank/DDBJ whole genome shotgun (WGS) entry which is preliminary data.</text>
</comment>
<accession>K0RMY6</accession>
<evidence type="ECO:0000313" key="1">
    <source>
        <dbReference type="EMBL" id="EJK54510.1"/>
    </source>
</evidence>
<protein>
    <submittedName>
        <fullName evidence="1">Uncharacterized protein</fullName>
    </submittedName>
</protein>
<reference evidence="1 2" key="1">
    <citation type="journal article" date="2012" name="Genome Biol.">
        <title>Genome and low-iron response of an oceanic diatom adapted to chronic iron limitation.</title>
        <authorList>
            <person name="Lommer M."/>
            <person name="Specht M."/>
            <person name="Roy A.S."/>
            <person name="Kraemer L."/>
            <person name="Andreson R."/>
            <person name="Gutowska M.A."/>
            <person name="Wolf J."/>
            <person name="Bergner S.V."/>
            <person name="Schilhabel M.B."/>
            <person name="Klostermeier U.C."/>
            <person name="Beiko R.G."/>
            <person name="Rosenstiel P."/>
            <person name="Hippler M."/>
            <person name="Laroche J."/>
        </authorList>
    </citation>
    <scope>NUCLEOTIDE SEQUENCE [LARGE SCALE GENOMIC DNA]</scope>
    <source>
        <strain evidence="1 2">CCMP1005</strain>
    </source>
</reference>
<dbReference type="EMBL" id="AGNL01035718">
    <property type="protein sequence ID" value="EJK54510.1"/>
    <property type="molecule type" value="Genomic_DNA"/>
</dbReference>
<evidence type="ECO:0000313" key="2">
    <source>
        <dbReference type="Proteomes" id="UP000266841"/>
    </source>
</evidence>
<organism evidence="1 2">
    <name type="scientific">Thalassiosira oceanica</name>
    <name type="common">Marine diatom</name>
    <dbReference type="NCBI Taxonomy" id="159749"/>
    <lineage>
        <taxon>Eukaryota</taxon>
        <taxon>Sar</taxon>
        <taxon>Stramenopiles</taxon>
        <taxon>Ochrophyta</taxon>
        <taxon>Bacillariophyta</taxon>
        <taxon>Coscinodiscophyceae</taxon>
        <taxon>Thalassiosirophycidae</taxon>
        <taxon>Thalassiosirales</taxon>
        <taxon>Thalassiosiraceae</taxon>
        <taxon>Thalassiosira</taxon>
    </lineage>
</organism>